<feature type="transmembrane region" description="Helical" evidence="1">
    <location>
        <begin position="12"/>
        <end position="35"/>
    </location>
</feature>
<accession>A0A9D0ZPF2</accession>
<reference evidence="2" key="2">
    <citation type="journal article" date="2021" name="PeerJ">
        <title>Extensive microbial diversity within the chicken gut microbiome revealed by metagenomics and culture.</title>
        <authorList>
            <person name="Gilroy R."/>
            <person name="Ravi A."/>
            <person name="Getino M."/>
            <person name="Pursley I."/>
            <person name="Horton D.L."/>
            <person name="Alikhan N.F."/>
            <person name="Baker D."/>
            <person name="Gharbi K."/>
            <person name="Hall N."/>
            <person name="Watson M."/>
            <person name="Adriaenssens E.M."/>
            <person name="Foster-Nyarko E."/>
            <person name="Jarju S."/>
            <person name="Secka A."/>
            <person name="Antonio M."/>
            <person name="Oren A."/>
            <person name="Chaudhuri R.R."/>
            <person name="La Ragione R."/>
            <person name="Hildebrand F."/>
            <person name="Pallen M.J."/>
        </authorList>
    </citation>
    <scope>NUCLEOTIDE SEQUENCE</scope>
    <source>
        <strain evidence="2">CHK147-3167</strain>
    </source>
</reference>
<dbReference type="NCBIfam" id="TIGR02532">
    <property type="entry name" value="IV_pilin_GFxxxE"/>
    <property type="match status" value="1"/>
</dbReference>
<dbReference type="AlphaFoldDB" id="A0A9D0ZPF2"/>
<keyword evidence="1" id="KW-1133">Transmembrane helix</keyword>
<dbReference type="Proteomes" id="UP000886786">
    <property type="component" value="Unassembled WGS sequence"/>
</dbReference>
<gene>
    <name evidence="2" type="ORF">IAB27_01080</name>
</gene>
<keyword evidence="1" id="KW-0812">Transmembrane</keyword>
<dbReference type="InterPro" id="IPR012902">
    <property type="entry name" value="N_methyl_site"/>
</dbReference>
<comment type="caution">
    <text evidence="2">The sequence shown here is derived from an EMBL/GenBank/DDBJ whole genome shotgun (WGS) entry which is preliminary data.</text>
</comment>
<evidence type="ECO:0000313" key="2">
    <source>
        <dbReference type="EMBL" id="HIQ90209.1"/>
    </source>
</evidence>
<dbReference type="EMBL" id="DVFV01000024">
    <property type="protein sequence ID" value="HIQ90209.1"/>
    <property type="molecule type" value="Genomic_DNA"/>
</dbReference>
<proteinExistence type="predicted"/>
<reference evidence="2" key="1">
    <citation type="submission" date="2020-10" db="EMBL/GenBank/DDBJ databases">
        <authorList>
            <person name="Gilroy R."/>
        </authorList>
    </citation>
    <scope>NUCLEOTIDE SEQUENCE</scope>
    <source>
        <strain evidence="2">CHK147-3167</strain>
    </source>
</reference>
<dbReference type="Gene3D" id="3.30.700.10">
    <property type="entry name" value="Glycoprotein, Type 4 Pilin"/>
    <property type="match status" value="1"/>
</dbReference>
<keyword evidence="1" id="KW-0472">Membrane</keyword>
<organism evidence="2 3">
    <name type="scientific">Candidatus Coprosoma intestinipullorum</name>
    <dbReference type="NCBI Taxonomy" id="2840752"/>
    <lineage>
        <taxon>Bacteria</taxon>
        <taxon>Bacillati</taxon>
        <taxon>Bacillota</taxon>
        <taxon>Bacillota incertae sedis</taxon>
        <taxon>Candidatus Coprosoma</taxon>
    </lineage>
</organism>
<dbReference type="Pfam" id="PF07963">
    <property type="entry name" value="N_methyl"/>
    <property type="match status" value="1"/>
</dbReference>
<sequence length="127" mass="14165">MVIVGENMKRGFTLAELLGVIAILGIIAMITVPVIDKSLNQGKSNLSETQEQQLIKGLKDYYTENVREMPKNIGDKKCLKISDLQNNGYLPLDIKNPSTGDNYSSVAEVCATKTRDNNFEYEVDLHE</sequence>
<protein>
    <submittedName>
        <fullName evidence="2">Type II secretion system protein</fullName>
    </submittedName>
</protein>
<evidence type="ECO:0000256" key="1">
    <source>
        <dbReference type="SAM" id="Phobius"/>
    </source>
</evidence>
<dbReference type="InterPro" id="IPR045584">
    <property type="entry name" value="Pilin-like"/>
</dbReference>
<name>A0A9D0ZPF2_9FIRM</name>
<evidence type="ECO:0000313" key="3">
    <source>
        <dbReference type="Proteomes" id="UP000886786"/>
    </source>
</evidence>
<dbReference type="SUPFAM" id="SSF54523">
    <property type="entry name" value="Pili subunits"/>
    <property type="match status" value="1"/>
</dbReference>